<evidence type="ECO:0000256" key="9">
    <source>
        <dbReference type="ARBA" id="ARBA00022989"/>
    </source>
</evidence>
<feature type="transmembrane region" description="Helical" evidence="13">
    <location>
        <begin position="285"/>
        <end position="307"/>
    </location>
</feature>
<keyword evidence="10" id="KW-0406">Ion transport</keyword>
<dbReference type="InterPro" id="IPR050222">
    <property type="entry name" value="MATE_MdtK"/>
</dbReference>
<dbReference type="AlphaFoldDB" id="A0A6N2URF9"/>
<dbReference type="GO" id="GO:0042910">
    <property type="term" value="F:xenobiotic transmembrane transporter activity"/>
    <property type="evidence" value="ECO:0007669"/>
    <property type="project" value="InterPro"/>
</dbReference>
<evidence type="ECO:0000256" key="7">
    <source>
        <dbReference type="ARBA" id="ARBA00022475"/>
    </source>
</evidence>
<gene>
    <name evidence="14" type="primary">mepA_13</name>
    <name evidence="14" type="ORF">ACLFYP115_01962</name>
</gene>
<keyword evidence="11 13" id="KW-0472">Membrane</keyword>
<protein>
    <recommendedName>
        <fullName evidence="4">Probable multidrug resistance protein NorM</fullName>
    </recommendedName>
    <alternativeName>
        <fullName evidence="12">Multidrug-efflux transporter</fullName>
    </alternativeName>
</protein>
<dbReference type="RefSeq" id="WP_156340614.1">
    <property type="nucleotide sequence ID" value="NZ_CACRSQ010000006.1"/>
</dbReference>
<keyword evidence="5" id="KW-0813">Transport</keyword>
<sequence>MKEQLTNDMSVGNPAKKLFFFAVPIVLGNLFQQLYNIIDSMVVGRFVGAQALAAVGASTAIVFLFVAVATGSSIGYSVVISQLFGAKDQDRMMTAIYTALISTFVLGLILMIIGAAGTGGILVLMRTPADIYRDAADYLRIYMFGLVFLFMYNTLNAVYNALGASKIPLYFLAGSSILNIVLDLYFVIRLQMGVTGVAWATLIAQGLAAVISFINLLFRLKKIETETKPVLFDRKILFQMGRIAVPSMVQQSIVSFGMVFVQSLVNSFGSVVLAGYTAATKIDSIAIMPMVNVGNAVSTFTAQNIGAKKPERIREGLRAGRLMAAGIAVVITGILFFKGDVLVAQFVDEAVNAEVIAIGVDYLRVVSVFYALMGLMNVVNAVLRGAGDVGVFMAGTLCNFGCRVVFAYILAYFLGASGIWWSVPIGWAAAFTIGTLRYRSGKWKEKGIVEREKDCKETGESI</sequence>
<evidence type="ECO:0000256" key="13">
    <source>
        <dbReference type="SAM" id="Phobius"/>
    </source>
</evidence>
<keyword evidence="6" id="KW-0050">Antiport</keyword>
<dbReference type="GO" id="GO:0015297">
    <property type="term" value="F:antiporter activity"/>
    <property type="evidence" value="ECO:0007669"/>
    <property type="project" value="UniProtKB-KW"/>
</dbReference>
<evidence type="ECO:0000256" key="6">
    <source>
        <dbReference type="ARBA" id="ARBA00022449"/>
    </source>
</evidence>
<evidence type="ECO:0000256" key="11">
    <source>
        <dbReference type="ARBA" id="ARBA00023136"/>
    </source>
</evidence>
<keyword evidence="8 13" id="KW-0812">Transmembrane</keyword>
<proteinExistence type="inferred from homology"/>
<comment type="function">
    <text evidence="1">Multidrug efflux pump.</text>
</comment>
<feature type="transmembrane region" description="Helical" evidence="13">
    <location>
        <begin position="243"/>
        <end position="265"/>
    </location>
</feature>
<feature type="transmembrane region" description="Helical" evidence="13">
    <location>
        <begin position="169"/>
        <end position="188"/>
    </location>
</feature>
<evidence type="ECO:0000256" key="10">
    <source>
        <dbReference type="ARBA" id="ARBA00023065"/>
    </source>
</evidence>
<accession>A0A6N2URF9</accession>
<evidence type="ECO:0000256" key="5">
    <source>
        <dbReference type="ARBA" id="ARBA00022448"/>
    </source>
</evidence>
<evidence type="ECO:0000256" key="12">
    <source>
        <dbReference type="ARBA" id="ARBA00031636"/>
    </source>
</evidence>
<dbReference type="NCBIfam" id="TIGR00797">
    <property type="entry name" value="matE"/>
    <property type="match status" value="1"/>
</dbReference>
<feature type="transmembrane region" description="Helical" evidence="13">
    <location>
        <begin position="362"/>
        <end position="383"/>
    </location>
</feature>
<feature type="transmembrane region" description="Helical" evidence="13">
    <location>
        <begin position="141"/>
        <end position="162"/>
    </location>
</feature>
<feature type="transmembrane region" description="Helical" evidence="13">
    <location>
        <begin position="58"/>
        <end position="84"/>
    </location>
</feature>
<dbReference type="CDD" id="cd13138">
    <property type="entry name" value="MATE_yoeA_like"/>
    <property type="match status" value="1"/>
</dbReference>
<feature type="transmembrane region" description="Helical" evidence="13">
    <location>
        <begin position="194"/>
        <end position="218"/>
    </location>
</feature>
<evidence type="ECO:0000256" key="2">
    <source>
        <dbReference type="ARBA" id="ARBA00004651"/>
    </source>
</evidence>
<feature type="transmembrane region" description="Helical" evidence="13">
    <location>
        <begin position="319"/>
        <end position="337"/>
    </location>
</feature>
<dbReference type="InterPro" id="IPR048279">
    <property type="entry name" value="MdtK-like"/>
</dbReference>
<dbReference type="PANTHER" id="PTHR43298:SF2">
    <property type="entry name" value="FMN_FAD EXPORTER YEEO-RELATED"/>
    <property type="match status" value="1"/>
</dbReference>
<evidence type="ECO:0000313" key="14">
    <source>
        <dbReference type="EMBL" id="VYT18811.1"/>
    </source>
</evidence>
<feature type="transmembrane region" description="Helical" evidence="13">
    <location>
        <begin position="96"/>
        <end position="121"/>
    </location>
</feature>
<keyword evidence="9 13" id="KW-1133">Transmembrane helix</keyword>
<evidence type="ECO:0000256" key="4">
    <source>
        <dbReference type="ARBA" id="ARBA00020268"/>
    </source>
</evidence>
<evidence type="ECO:0000256" key="3">
    <source>
        <dbReference type="ARBA" id="ARBA00010199"/>
    </source>
</evidence>
<feature type="transmembrane region" description="Helical" evidence="13">
    <location>
        <begin position="18"/>
        <end position="38"/>
    </location>
</feature>
<dbReference type="GO" id="GO:0005886">
    <property type="term" value="C:plasma membrane"/>
    <property type="evidence" value="ECO:0007669"/>
    <property type="project" value="UniProtKB-SubCell"/>
</dbReference>
<dbReference type="InterPro" id="IPR002528">
    <property type="entry name" value="MATE_fam"/>
</dbReference>
<dbReference type="PIRSF" id="PIRSF006603">
    <property type="entry name" value="DinF"/>
    <property type="match status" value="1"/>
</dbReference>
<dbReference type="EMBL" id="CACRSQ010000006">
    <property type="protein sequence ID" value="VYT18811.1"/>
    <property type="molecule type" value="Genomic_DNA"/>
</dbReference>
<comment type="subcellular location">
    <subcellularLocation>
        <location evidence="2">Cell membrane</location>
        <topology evidence="2">Multi-pass membrane protein</topology>
    </subcellularLocation>
</comment>
<dbReference type="PANTHER" id="PTHR43298">
    <property type="entry name" value="MULTIDRUG RESISTANCE PROTEIN NORM-RELATED"/>
    <property type="match status" value="1"/>
</dbReference>
<keyword evidence="7" id="KW-1003">Cell membrane</keyword>
<evidence type="ECO:0000256" key="8">
    <source>
        <dbReference type="ARBA" id="ARBA00022692"/>
    </source>
</evidence>
<reference evidence="14" key="1">
    <citation type="submission" date="2019-11" db="EMBL/GenBank/DDBJ databases">
        <authorList>
            <person name="Feng L."/>
        </authorList>
    </citation>
    <scope>NUCLEOTIDE SEQUENCE</scope>
    <source>
        <strain evidence="14">AcaccaeLFYP115</strain>
    </source>
</reference>
<evidence type="ECO:0000256" key="1">
    <source>
        <dbReference type="ARBA" id="ARBA00003408"/>
    </source>
</evidence>
<dbReference type="GO" id="GO:0006811">
    <property type="term" value="P:monoatomic ion transport"/>
    <property type="evidence" value="ECO:0007669"/>
    <property type="project" value="UniProtKB-KW"/>
</dbReference>
<comment type="similarity">
    <text evidence="3">Belongs to the multi antimicrobial extrusion (MATE) (TC 2.A.66.1) family.</text>
</comment>
<dbReference type="Pfam" id="PF01554">
    <property type="entry name" value="MatE"/>
    <property type="match status" value="2"/>
</dbReference>
<name>A0A6N2URF9_9FIRM</name>
<feature type="transmembrane region" description="Helical" evidence="13">
    <location>
        <begin position="419"/>
        <end position="438"/>
    </location>
</feature>
<organism evidence="14">
    <name type="scientific">Anaerostipes caccae</name>
    <dbReference type="NCBI Taxonomy" id="105841"/>
    <lineage>
        <taxon>Bacteria</taxon>
        <taxon>Bacillati</taxon>
        <taxon>Bacillota</taxon>
        <taxon>Clostridia</taxon>
        <taxon>Lachnospirales</taxon>
        <taxon>Lachnospiraceae</taxon>
        <taxon>Anaerostipes</taxon>
    </lineage>
</organism>
<feature type="transmembrane region" description="Helical" evidence="13">
    <location>
        <begin position="390"/>
        <end position="413"/>
    </location>
</feature>